<protein>
    <submittedName>
        <fullName evidence="1">Uncharacterized protein</fullName>
    </submittedName>
</protein>
<dbReference type="AlphaFoldDB" id="A0AAN9IN13"/>
<sequence>MLYINYYYTAFEHILLHDPSMAPYFLVTVPYLFPLCFSDFTAVVTNPNAMSLEVWHTSYDDKQQLF</sequence>
<dbReference type="EMBL" id="JAYWIO010000002">
    <property type="protein sequence ID" value="KAK7282973.1"/>
    <property type="molecule type" value="Genomic_DNA"/>
</dbReference>
<accession>A0AAN9IN13</accession>
<proteinExistence type="predicted"/>
<name>A0AAN9IN13_CROPI</name>
<reference evidence="1 2" key="1">
    <citation type="submission" date="2024-01" db="EMBL/GenBank/DDBJ databases">
        <title>The genomes of 5 underutilized Papilionoideae crops provide insights into root nodulation and disease resistanc.</title>
        <authorList>
            <person name="Yuan L."/>
        </authorList>
    </citation>
    <scope>NUCLEOTIDE SEQUENCE [LARGE SCALE GENOMIC DNA]</scope>
    <source>
        <strain evidence="1">ZHUSHIDOU_FW_LH</strain>
        <tissue evidence="1">Leaf</tissue>
    </source>
</reference>
<dbReference type="Proteomes" id="UP001372338">
    <property type="component" value="Unassembled WGS sequence"/>
</dbReference>
<gene>
    <name evidence="1" type="ORF">RIF29_12131</name>
</gene>
<evidence type="ECO:0000313" key="2">
    <source>
        <dbReference type="Proteomes" id="UP001372338"/>
    </source>
</evidence>
<keyword evidence="2" id="KW-1185">Reference proteome</keyword>
<comment type="caution">
    <text evidence="1">The sequence shown here is derived from an EMBL/GenBank/DDBJ whole genome shotgun (WGS) entry which is preliminary data.</text>
</comment>
<evidence type="ECO:0000313" key="1">
    <source>
        <dbReference type="EMBL" id="KAK7282973.1"/>
    </source>
</evidence>
<organism evidence="1 2">
    <name type="scientific">Crotalaria pallida</name>
    <name type="common">Smooth rattlebox</name>
    <name type="synonym">Crotalaria striata</name>
    <dbReference type="NCBI Taxonomy" id="3830"/>
    <lineage>
        <taxon>Eukaryota</taxon>
        <taxon>Viridiplantae</taxon>
        <taxon>Streptophyta</taxon>
        <taxon>Embryophyta</taxon>
        <taxon>Tracheophyta</taxon>
        <taxon>Spermatophyta</taxon>
        <taxon>Magnoliopsida</taxon>
        <taxon>eudicotyledons</taxon>
        <taxon>Gunneridae</taxon>
        <taxon>Pentapetalae</taxon>
        <taxon>rosids</taxon>
        <taxon>fabids</taxon>
        <taxon>Fabales</taxon>
        <taxon>Fabaceae</taxon>
        <taxon>Papilionoideae</taxon>
        <taxon>50 kb inversion clade</taxon>
        <taxon>genistoids sensu lato</taxon>
        <taxon>core genistoids</taxon>
        <taxon>Crotalarieae</taxon>
        <taxon>Crotalaria</taxon>
    </lineage>
</organism>